<feature type="region of interest" description="Disordered" evidence="3">
    <location>
        <begin position="266"/>
        <end position="300"/>
    </location>
</feature>
<organism evidence="5 6">
    <name type="scientific">Cyphellophora europaea (strain CBS 101466)</name>
    <name type="common">Phialophora europaea</name>
    <dbReference type="NCBI Taxonomy" id="1220924"/>
    <lineage>
        <taxon>Eukaryota</taxon>
        <taxon>Fungi</taxon>
        <taxon>Dikarya</taxon>
        <taxon>Ascomycota</taxon>
        <taxon>Pezizomycotina</taxon>
        <taxon>Eurotiomycetes</taxon>
        <taxon>Chaetothyriomycetidae</taxon>
        <taxon>Chaetothyriales</taxon>
        <taxon>Cyphellophoraceae</taxon>
        <taxon>Cyphellophora</taxon>
    </lineage>
</organism>
<keyword evidence="2" id="KW-0186">Copper</keyword>
<dbReference type="InterPro" id="IPR049948">
    <property type="entry name" value="Cu_Am_ox_TPQ-bd"/>
</dbReference>
<dbReference type="InterPro" id="IPR036460">
    <property type="entry name" value="Cu_amine_oxidase_C_sf"/>
</dbReference>
<evidence type="ECO:0000256" key="2">
    <source>
        <dbReference type="RuleBase" id="RU000672"/>
    </source>
</evidence>
<evidence type="ECO:0000259" key="4">
    <source>
        <dbReference type="Pfam" id="PF01179"/>
    </source>
</evidence>
<dbReference type="EC" id="1.4.3.-" evidence="2"/>
<protein>
    <recommendedName>
        <fullName evidence="2">Amine oxidase</fullName>
        <ecNumber evidence="2">1.4.3.-</ecNumber>
    </recommendedName>
</protein>
<dbReference type="InterPro" id="IPR015798">
    <property type="entry name" value="Cu_amine_oxidase_C"/>
</dbReference>
<keyword evidence="1 2" id="KW-0801">TPQ</keyword>
<dbReference type="GeneID" id="19976341"/>
<reference evidence="5 6" key="1">
    <citation type="submission" date="2013-03" db="EMBL/GenBank/DDBJ databases">
        <title>The Genome Sequence of Phialophora europaea CBS 101466.</title>
        <authorList>
            <consortium name="The Broad Institute Genomics Platform"/>
            <person name="Cuomo C."/>
            <person name="de Hoog S."/>
            <person name="Gorbushina A."/>
            <person name="Walker B."/>
            <person name="Young S.K."/>
            <person name="Zeng Q."/>
            <person name="Gargeya S."/>
            <person name="Fitzgerald M."/>
            <person name="Haas B."/>
            <person name="Abouelleil A."/>
            <person name="Allen A.W."/>
            <person name="Alvarado L."/>
            <person name="Arachchi H.M."/>
            <person name="Berlin A.M."/>
            <person name="Chapman S.B."/>
            <person name="Gainer-Dewar J."/>
            <person name="Goldberg J."/>
            <person name="Griggs A."/>
            <person name="Gujja S."/>
            <person name="Hansen M."/>
            <person name="Howarth C."/>
            <person name="Imamovic A."/>
            <person name="Ireland A."/>
            <person name="Larimer J."/>
            <person name="McCowan C."/>
            <person name="Murphy C."/>
            <person name="Pearson M."/>
            <person name="Poon T.W."/>
            <person name="Priest M."/>
            <person name="Roberts A."/>
            <person name="Saif S."/>
            <person name="Shea T."/>
            <person name="Sisk P."/>
            <person name="Sykes S."/>
            <person name="Wortman J."/>
            <person name="Nusbaum C."/>
            <person name="Birren B."/>
        </authorList>
    </citation>
    <scope>NUCLEOTIDE SEQUENCE [LARGE SCALE GENOMIC DNA]</scope>
    <source>
        <strain evidence="5 6">CBS 101466</strain>
    </source>
</reference>
<dbReference type="GO" id="GO:0009308">
    <property type="term" value="P:amine metabolic process"/>
    <property type="evidence" value="ECO:0007669"/>
    <property type="project" value="UniProtKB-UniRule"/>
</dbReference>
<dbReference type="GO" id="GO:0048038">
    <property type="term" value="F:quinone binding"/>
    <property type="evidence" value="ECO:0007669"/>
    <property type="project" value="InterPro"/>
</dbReference>
<keyword evidence="2" id="KW-0560">Oxidoreductase</keyword>
<dbReference type="Gene3D" id="2.70.98.20">
    <property type="entry name" value="Copper amine oxidase, catalytic domain"/>
    <property type="match status" value="2"/>
</dbReference>
<dbReference type="GO" id="GO:0005507">
    <property type="term" value="F:copper ion binding"/>
    <property type="evidence" value="ECO:0007669"/>
    <property type="project" value="InterPro"/>
</dbReference>
<feature type="domain" description="Copper amine oxidase catalytic" evidence="4">
    <location>
        <begin position="32"/>
        <end position="206"/>
    </location>
</feature>
<comment type="cofactor">
    <cofactor evidence="2">
        <name>Cu cation</name>
        <dbReference type="ChEBI" id="CHEBI:23378"/>
    </cofactor>
    <text evidence="2">Contains 1 topaquinone per subunit.</text>
</comment>
<evidence type="ECO:0000313" key="5">
    <source>
        <dbReference type="EMBL" id="ETN36724.1"/>
    </source>
</evidence>
<feature type="modified residue" description="2',4',5'-topaquinone" evidence="1">
    <location>
        <position position="114"/>
    </location>
</feature>
<evidence type="ECO:0000313" key="6">
    <source>
        <dbReference type="Proteomes" id="UP000030752"/>
    </source>
</evidence>
<dbReference type="GO" id="GO:0008131">
    <property type="term" value="F:primary methylamine oxidase activity"/>
    <property type="evidence" value="ECO:0007669"/>
    <property type="project" value="InterPro"/>
</dbReference>
<keyword evidence="6" id="KW-1185">Reference proteome</keyword>
<proteinExistence type="inferred from homology"/>
<dbReference type="InterPro" id="IPR000269">
    <property type="entry name" value="Cu_amine_oxidase"/>
</dbReference>
<dbReference type="Pfam" id="PF01179">
    <property type="entry name" value="Cu_amine_oxid"/>
    <property type="match status" value="2"/>
</dbReference>
<comment type="similarity">
    <text evidence="2">Belongs to the copper/topaquinone oxidase family.</text>
</comment>
<comment type="PTM">
    <text evidence="1 2">Topaquinone (TPQ) is generated by copper-dependent autoxidation of a specific tyrosyl residue.</text>
</comment>
<dbReference type="eggNOG" id="KOG1186">
    <property type="taxonomic scope" value="Eukaryota"/>
</dbReference>
<accession>W2RLW4</accession>
<dbReference type="HOGENOM" id="CLU_927550_0_0_1"/>
<gene>
    <name evidence="5" type="ORF">HMPREF1541_09002</name>
</gene>
<dbReference type="EMBL" id="KB822725">
    <property type="protein sequence ID" value="ETN36724.1"/>
    <property type="molecule type" value="Genomic_DNA"/>
</dbReference>
<dbReference type="InParanoid" id="W2RLW4"/>
<name>W2RLW4_CYPE1</name>
<evidence type="ECO:0000256" key="1">
    <source>
        <dbReference type="PIRSR" id="PIRSR600269-51"/>
    </source>
</evidence>
<dbReference type="SUPFAM" id="SSF49998">
    <property type="entry name" value="Amine oxidase catalytic domain"/>
    <property type="match status" value="1"/>
</dbReference>
<feature type="domain" description="Copper amine oxidase catalytic" evidence="4">
    <location>
        <begin position="217"/>
        <end position="275"/>
    </location>
</feature>
<evidence type="ECO:0000256" key="3">
    <source>
        <dbReference type="SAM" id="MobiDB-lite"/>
    </source>
</evidence>
<dbReference type="PROSITE" id="PS01164">
    <property type="entry name" value="COPPER_AMINE_OXID_1"/>
    <property type="match status" value="1"/>
</dbReference>
<sequence length="300" mass="33530">MKVAEDVLFTTLKVNTPFEALQLTQKQTSRKLSYSIGHATNNLNLGCDCLGVIKYLDGVVIDSEGQGAITPHVICLHEQDNGIGWKHTNWRTSRAVVTRNRELVVQFVVTLANYDYAFAYKFDLSRSITIETRATGILSVVSIDPGKRSKYVNVASPGVLAQNYEHVICVRMDPAIDGYDNTVRCGPKNPVGNLYEVRREPVEKSKWVDATTQHNFTPADTQLLLAQRESIQAQRALFAQHHVWITRYLDQELYAGGRYPLQSKKEVGGVGDAGKRENNACRGPSDQTAPDRFLQPKSIH</sequence>
<dbReference type="PANTHER" id="PTHR10638:SF91">
    <property type="entry name" value="AMINE OXIDASE"/>
    <property type="match status" value="1"/>
</dbReference>
<dbReference type="STRING" id="1220924.W2RLW4"/>
<dbReference type="OrthoDB" id="5424851at2759"/>
<dbReference type="VEuPathDB" id="FungiDB:HMPREF1541_09002"/>
<feature type="compositionally biased region" description="Basic and acidic residues" evidence="3">
    <location>
        <begin position="266"/>
        <end position="279"/>
    </location>
</feature>
<dbReference type="Proteomes" id="UP000030752">
    <property type="component" value="Unassembled WGS sequence"/>
</dbReference>
<keyword evidence="2" id="KW-0479">Metal-binding</keyword>
<dbReference type="AlphaFoldDB" id="W2RLW4"/>
<dbReference type="PANTHER" id="PTHR10638">
    <property type="entry name" value="COPPER AMINE OXIDASE"/>
    <property type="match status" value="1"/>
</dbReference>
<dbReference type="RefSeq" id="XP_008721542.1">
    <property type="nucleotide sequence ID" value="XM_008723320.1"/>
</dbReference>